<organism evidence="8">
    <name type="scientific">Rhodotorula toruloides</name>
    <name type="common">Yeast</name>
    <name type="synonym">Rhodosporidium toruloides</name>
    <dbReference type="NCBI Taxonomy" id="5286"/>
    <lineage>
        <taxon>Eukaryota</taxon>
        <taxon>Fungi</taxon>
        <taxon>Dikarya</taxon>
        <taxon>Basidiomycota</taxon>
        <taxon>Pucciniomycotina</taxon>
        <taxon>Microbotryomycetes</taxon>
        <taxon>Sporidiobolales</taxon>
        <taxon>Sporidiobolaceae</taxon>
        <taxon>Rhodotorula</taxon>
    </lineage>
</organism>
<dbReference type="GO" id="GO:0000172">
    <property type="term" value="C:ribonuclease MRP complex"/>
    <property type="evidence" value="ECO:0007669"/>
    <property type="project" value="InterPro"/>
</dbReference>
<reference evidence="8" key="1">
    <citation type="journal article" date="2014" name="Genome Announc.">
        <title>Draft genome sequence of Rhodosporidium toruloides CECT1137, an oleaginous yeast of biotechnological interest.</title>
        <authorList>
            <person name="Morin N."/>
            <person name="Calcas X."/>
            <person name="Devillers H."/>
            <person name="Durrens P."/>
            <person name="Sherman D.J."/>
            <person name="Nicaud J.-M."/>
            <person name="Neuveglise C."/>
        </authorList>
    </citation>
    <scope>NUCLEOTIDE SEQUENCE</scope>
    <source>
        <strain evidence="8">CECT1137</strain>
    </source>
</reference>
<protein>
    <submittedName>
        <fullName evidence="8">RHTO0S22e01684g1_1</fullName>
    </submittedName>
</protein>
<accession>A0A061BGE5</accession>
<dbReference type="Pfam" id="PF08170">
    <property type="entry name" value="POPLD"/>
    <property type="match status" value="1"/>
</dbReference>
<dbReference type="PANTHER" id="PTHR22731:SF3">
    <property type="entry name" value="RIBONUCLEASES P_MRP PROTEIN SUBUNIT POP1"/>
    <property type="match status" value="1"/>
</dbReference>
<evidence type="ECO:0000256" key="1">
    <source>
        <dbReference type="ARBA" id="ARBA00004123"/>
    </source>
</evidence>
<dbReference type="GO" id="GO:0001682">
    <property type="term" value="P:tRNA 5'-leader removal"/>
    <property type="evidence" value="ECO:0007669"/>
    <property type="project" value="InterPro"/>
</dbReference>
<feature type="compositionally biased region" description="Gly residues" evidence="4">
    <location>
        <begin position="34"/>
        <end position="43"/>
    </location>
</feature>
<proteinExistence type="predicted"/>
<evidence type="ECO:0000256" key="2">
    <source>
        <dbReference type="ARBA" id="ARBA00022694"/>
    </source>
</evidence>
<evidence type="ECO:0000259" key="6">
    <source>
        <dbReference type="Pfam" id="PF08170"/>
    </source>
</evidence>
<feature type="region of interest" description="Disordered" evidence="4">
    <location>
        <begin position="524"/>
        <end position="543"/>
    </location>
</feature>
<sequence>MPPKRPTDGAPTGADLKRQRMRAQRTIAVEGQKGRAGGSAGSGNAGLPAVLEVEKFAQARVFEITAMQRAMKSAKEAGTQRAFQSLPRHLRRRAASHNIRRLPSRLRERAKAEVPKDAAKPKRVSRSMLGRHRQKPGIKAELFRQRQQNKLWLETHVWHAKRMHMTEIWGHRLAETPTAKAFRSSYRASHHGALVHDASYYQYFQLDGPFADLERILQAVCDPAAVSPASKRFSSGSRECTVDVYDTTRAYPNGLLGPATFIWRPEIADSAPSTSTASPSRTLLVRVHPAVARHAASSVQHAIEHLKLGLSVGLRRYEKGFLTFEVTGRRATEVVKAVLKPVKGTDGATKAAWRKLDAKAGPGGVPEGMVFGLEVYDPRLSFPPQLEKASPDTVNLERLVPAPPIASAPTFWDIKHRASIHTPRFKKRDLDARRAEELIPGTRLAPLAQDDRIPVLLSQRIIGSQSTSPSRSRPPPIHGWTLTVPAGWGMPFWSSLVYSTPRVAGIRERSHQYYEAGAPRFPEDYVGSPGVDEHETRREADEQGYWERRPPAKRPNYDKFGTRSPWKVEMGEVLTTAWSRSGFSVEQEEGNSAEGRPFLVPASIARFVLRHVDASDALSGMMQQDPPAGQPTPRQRLQQLEVDLLAEWAAASTSADPSCSYLSRAMVRVRLTPCTRGVPEDLGLVYELDEEQASLVREKVDKALKGKKVLATGEGEGAEDLCDPPSPDQVIGRITTGQFCLSQGHGDSIAVVSLYRLLAMAKRSPGLQRLVLCRNRDSETFRAATVELL</sequence>
<comment type="subcellular location">
    <subcellularLocation>
        <location evidence="1">Nucleus</location>
    </subcellularLocation>
</comment>
<dbReference type="AlphaFoldDB" id="A0A061BGE5"/>
<gene>
    <name evidence="8" type="ORF">RHTO0S_22e01684g</name>
</gene>
<dbReference type="Pfam" id="PF06978">
    <property type="entry name" value="POP1_N"/>
    <property type="match status" value="2"/>
</dbReference>
<evidence type="ECO:0000259" key="7">
    <source>
        <dbReference type="Pfam" id="PF22770"/>
    </source>
</evidence>
<dbReference type="OrthoDB" id="442863at2759"/>
<feature type="compositionally biased region" description="Basic and acidic residues" evidence="4">
    <location>
        <begin position="531"/>
        <end position="543"/>
    </location>
</feature>
<dbReference type="InterPro" id="IPR009723">
    <property type="entry name" value="Pop1_N"/>
</dbReference>
<keyword evidence="3" id="KW-0539">Nucleus</keyword>
<keyword evidence="2" id="KW-0819">tRNA processing</keyword>
<feature type="domain" description="Pop1 N-terminal" evidence="5">
    <location>
        <begin position="139"/>
        <end position="208"/>
    </location>
</feature>
<feature type="region of interest" description="Disordered" evidence="4">
    <location>
        <begin position="108"/>
        <end position="131"/>
    </location>
</feature>
<evidence type="ECO:0000256" key="3">
    <source>
        <dbReference type="ARBA" id="ARBA00023242"/>
    </source>
</evidence>
<name>A0A061BGE5_RHOTO</name>
<feature type="region of interest" description="Disordered" evidence="4">
    <location>
        <begin position="1"/>
        <end position="43"/>
    </location>
</feature>
<evidence type="ECO:0000256" key="4">
    <source>
        <dbReference type="SAM" id="MobiDB-lite"/>
    </source>
</evidence>
<dbReference type="PANTHER" id="PTHR22731">
    <property type="entry name" value="RIBONUCLEASES P/MRP PROTEIN SUBUNIT POP1"/>
    <property type="match status" value="1"/>
</dbReference>
<feature type="domain" description="POP1 C-terminal" evidence="7">
    <location>
        <begin position="728"/>
        <end position="788"/>
    </location>
</feature>
<evidence type="ECO:0000313" key="8">
    <source>
        <dbReference type="EMBL" id="CDR49033.1"/>
    </source>
</evidence>
<dbReference type="Pfam" id="PF22770">
    <property type="entry name" value="POP1_C"/>
    <property type="match status" value="1"/>
</dbReference>
<dbReference type="InterPro" id="IPR012590">
    <property type="entry name" value="POPLD_dom"/>
</dbReference>
<evidence type="ECO:0000259" key="5">
    <source>
        <dbReference type="Pfam" id="PF06978"/>
    </source>
</evidence>
<feature type="compositionally biased region" description="Basic residues" evidence="4">
    <location>
        <begin position="121"/>
        <end position="131"/>
    </location>
</feature>
<feature type="compositionally biased region" description="Basic and acidic residues" evidence="4">
    <location>
        <begin position="108"/>
        <end position="120"/>
    </location>
</feature>
<feature type="domain" description="POPLD" evidence="6">
    <location>
        <begin position="479"/>
        <end position="568"/>
    </location>
</feature>
<dbReference type="InterPro" id="IPR039182">
    <property type="entry name" value="Pop1"/>
</dbReference>
<dbReference type="InterPro" id="IPR055079">
    <property type="entry name" value="POP1_C"/>
</dbReference>
<dbReference type="GO" id="GO:0005655">
    <property type="term" value="C:nucleolar ribonuclease P complex"/>
    <property type="evidence" value="ECO:0007669"/>
    <property type="project" value="InterPro"/>
</dbReference>
<feature type="domain" description="Pop1 N-terminal" evidence="5">
    <location>
        <begin position="56"/>
        <end position="129"/>
    </location>
</feature>
<dbReference type="EMBL" id="LK052957">
    <property type="protein sequence ID" value="CDR49033.1"/>
    <property type="molecule type" value="Genomic_DNA"/>
</dbReference>